<sequence>MSLILKNVMQSSQLQTPIWLRSFHVSATLDKCRSGRYRVTPNRTRPLTYEMANKPHLLAHRKSWNSWNTSNIEGGNRPSATAVEDEFIRRFMVGTWHNVFVSEVIIKRQHNIIRIAGIIQRNLAARKLYFLIGYTQELLSYWLQCPVKIELQSVNSREDVVFKYI</sequence>
<dbReference type="EMBL" id="JAQQBR010001831">
    <property type="protein sequence ID" value="KAK0169097.1"/>
    <property type="molecule type" value="Genomic_DNA"/>
</dbReference>
<evidence type="ECO:0000256" key="6">
    <source>
        <dbReference type="ARBA" id="ARBA00023274"/>
    </source>
</evidence>
<proteinExistence type="inferred from homology"/>
<comment type="similarity">
    <text evidence="2">Belongs to the universal ribosomal protein uS3 family.</text>
</comment>
<dbReference type="InterPro" id="IPR026146">
    <property type="entry name" value="Ribosomal_uS3m"/>
</dbReference>
<comment type="caution">
    <text evidence="7">The sequence shown here is derived from an EMBL/GenBank/DDBJ whole genome shotgun (WGS) entry which is preliminary data.</text>
</comment>
<comment type="subcellular location">
    <subcellularLocation>
        <location evidence="1">Mitochondrion</location>
    </subcellularLocation>
</comment>
<evidence type="ECO:0000256" key="4">
    <source>
        <dbReference type="ARBA" id="ARBA00022980"/>
    </source>
</evidence>
<keyword evidence="3" id="KW-0809">Transit peptide</keyword>
<reference evidence="7" key="2">
    <citation type="submission" date="2023-03" db="EMBL/GenBank/DDBJ databases">
        <authorList>
            <person name="Inwood S.N."/>
            <person name="Skelly J.G."/>
            <person name="Guhlin J."/>
            <person name="Harrop T.W.R."/>
            <person name="Goldson S.G."/>
            <person name="Dearden P.K."/>
        </authorList>
    </citation>
    <scope>NUCLEOTIDE SEQUENCE</scope>
    <source>
        <strain evidence="7">Lincoln</strain>
        <tissue evidence="7">Whole body</tissue>
    </source>
</reference>
<dbReference type="GO" id="GO:0005840">
    <property type="term" value="C:ribosome"/>
    <property type="evidence" value="ECO:0007669"/>
    <property type="project" value="UniProtKB-KW"/>
</dbReference>
<dbReference type="PANTHER" id="PTHR21244">
    <property type="entry name" value="MITOCHONDRIAL 28S RIBOSOMAL PROTEIN S24"/>
    <property type="match status" value="1"/>
</dbReference>
<dbReference type="AlphaFoldDB" id="A0AA39FGD1"/>
<protein>
    <recommendedName>
        <fullName evidence="9">28S ribosomal protein S24, mitochondrial</fullName>
    </recommendedName>
</protein>
<evidence type="ECO:0000313" key="7">
    <source>
        <dbReference type="EMBL" id="KAK0169097.1"/>
    </source>
</evidence>
<name>A0AA39FGD1_MICHY</name>
<gene>
    <name evidence="7" type="ORF">PV327_002843</name>
</gene>
<keyword evidence="6" id="KW-0687">Ribonucleoprotein</keyword>
<dbReference type="GO" id="GO:0005739">
    <property type="term" value="C:mitochondrion"/>
    <property type="evidence" value="ECO:0007669"/>
    <property type="project" value="UniProtKB-SubCell"/>
</dbReference>
<dbReference type="Proteomes" id="UP001168972">
    <property type="component" value="Unassembled WGS sequence"/>
</dbReference>
<dbReference type="Pfam" id="PF14955">
    <property type="entry name" value="MRP-S24"/>
    <property type="match status" value="1"/>
</dbReference>
<organism evidence="7 8">
    <name type="scientific">Microctonus hyperodae</name>
    <name type="common">Parasitoid wasp</name>
    <dbReference type="NCBI Taxonomy" id="165561"/>
    <lineage>
        <taxon>Eukaryota</taxon>
        <taxon>Metazoa</taxon>
        <taxon>Ecdysozoa</taxon>
        <taxon>Arthropoda</taxon>
        <taxon>Hexapoda</taxon>
        <taxon>Insecta</taxon>
        <taxon>Pterygota</taxon>
        <taxon>Neoptera</taxon>
        <taxon>Endopterygota</taxon>
        <taxon>Hymenoptera</taxon>
        <taxon>Apocrita</taxon>
        <taxon>Ichneumonoidea</taxon>
        <taxon>Braconidae</taxon>
        <taxon>Euphorinae</taxon>
        <taxon>Microctonus</taxon>
    </lineage>
</organism>
<dbReference type="GO" id="GO:1990904">
    <property type="term" value="C:ribonucleoprotein complex"/>
    <property type="evidence" value="ECO:0007669"/>
    <property type="project" value="UniProtKB-KW"/>
</dbReference>
<keyword evidence="4" id="KW-0689">Ribosomal protein</keyword>
<dbReference type="PANTHER" id="PTHR21244:SF1">
    <property type="entry name" value="SMALL RIBOSOMAL SUBUNIT PROTEIN US3M"/>
    <property type="match status" value="1"/>
</dbReference>
<reference evidence="7" key="1">
    <citation type="journal article" date="2023" name="bioRxiv">
        <title>Scaffold-level genome assemblies of two parasitoid biocontrol wasps reveal the parthenogenesis mechanism and an associated novel virus.</title>
        <authorList>
            <person name="Inwood S."/>
            <person name="Skelly J."/>
            <person name="Guhlin J."/>
            <person name="Harrop T."/>
            <person name="Goldson S."/>
            <person name="Dearden P."/>
        </authorList>
    </citation>
    <scope>NUCLEOTIDE SEQUENCE</scope>
    <source>
        <strain evidence="7">Lincoln</strain>
        <tissue evidence="7">Whole body</tissue>
    </source>
</reference>
<evidence type="ECO:0000256" key="5">
    <source>
        <dbReference type="ARBA" id="ARBA00023128"/>
    </source>
</evidence>
<evidence type="ECO:0000313" key="8">
    <source>
        <dbReference type="Proteomes" id="UP001168972"/>
    </source>
</evidence>
<evidence type="ECO:0008006" key="9">
    <source>
        <dbReference type="Google" id="ProtNLM"/>
    </source>
</evidence>
<evidence type="ECO:0000256" key="1">
    <source>
        <dbReference type="ARBA" id="ARBA00004173"/>
    </source>
</evidence>
<dbReference type="GO" id="GO:0006412">
    <property type="term" value="P:translation"/>
    <property type="evidence" value="ECO:0007669"/>
    <property type="project" value="TreeGrafter"/>
</dbReference>
<keyword evidence="8" id="KW-1185">Reference proteome</keyword>
<accession>A0AA39FGD1</accession>
<evidence type="ECO:0000256" key="2">
    <source>
        <dbReference type="ARBA" id="ARBA00010761"/>
    </source>
</evidence>
<keyword evidence="5" id="KW-0496">Mitochondrion</keyword>
<evidence type="ECO:0000256" key="3">
    <source>
        <dbReference type="ARBA" id="ARBA00022946"/>
    </source>
</evidence>